<reference evidence="1 2" key="1">
    <citation type="submission" date="2014-06" db="EMBL/GenBank/DDBJ databases">
        <title>Evolutionary Origins and Diversification of the Mycorrhizal Mutualists.</title>
        <authorList>
            <consortium name="DOE Joint Genome Institute"/>
            <consortium name="Mycorrhizal Genomics Consortium"/>
            <person name="Kohler A."/>
            <person name="Kuo A."/>
            <person name="Nagy L.G."/>
            <person name="Floudas D."/>
            <person name="Copeland A."/>
            <person name="Barry K.W."/>
            <person name="Cichocki N."/>
            <person name="Veneault-Fourrey C."/>
            <person name="LaButti K."/>
            <person name="Lindquist E.A."/>
            <person name="Lipzen A."/>
            <person name="Lundell T."/>
            <person name="Morin E."/>
            <person name="Murat C."/>
            <person name="Riley R."/>
            <person name="Ohm R."/>
            <person name="Sun H."/>
            <person name="Tunlid A."/>
            <person name="Henrissat B."/>
            <person name="Grigoriev I.V."/>
            <person name="Hibbett D.S."/>
            <person name="Martin F."/>
        </authorList>
    </citation>
    <scope>NUCLEOTIDE SEQUENCE [LARGE SCALE GENOMIC DNA]</scope>
    <source>
        <strain evidence="1 2">SS14</strain>
    </source>
</reference>
<gene>
    <name evidence="1" type="ORF">M422DRAFT_31268</name>
</gene>
<name>A0A0C9VLU5_SPHS4</name>
<proteinExistence type="predicted"/>
<organism evidence="1 2">
    <name type="scientific">Sphaerobolus stellatus (strain SS14)</name>
    <dbReference type="NCBI Taxonomy" id="990650"/>
    <lineage>
        <taxon>Eukaryota</taxon>
        <taxon>Fungi</taxon>
        <taxon>Dikarya</taxon>
        <taxon>Basidiomycota</taxon>
        <taxon>Agaricomycotina</taxon>
        <taxon>Agaricomycetes</taxon>
        <taxon>Phallomycetidae</taxon>
        <taxon>Geastrales</taxon>
        <taxon>Sphaerobolaceae</taxon>
        <taxon>Sphaerobolus</taxon>
    </lineage>
</organism>
<evidence type="ECO:0000313" key="1">
    <source>
        <dbReference type="EMBL" id="KIJ42747.1"/>
    </source>
</evidence>
<accession>A0A0C9VLU5</accession>
<dbReference type="HOGENOM" id="CLU_2948377_0_0_1"/>
<dbReference type="EMBL" id="KN837128">
    <property type="protein sequence ID" value="KIJ42747.1"/>
    <property type="molecule type" value="Genomic_DNA"/>
</dbReference>
<dbReference type="OrthoDB" id="1901244at2759"/>
<feature type="non-terminal residue" evidence="1">
    <location>
        <position position="60"/>
    </location>
</feature>
<sequence length="60" mass="6838">MINTISSGLFKLPKEEHKYWHSHKYEASVLIISRNVTFKVLQVESGLLRLDLKSGVPGEL</sequence>
<protein>
    <submittedName>
        <fullName evidence="1">Uncharacterized protein</fullName>
    </submittedName>
</protein>
<keyword evidence="2" id="KW-1185">Reference proteome</keyword>
<evidence type="ECO:0000313" key="2">
    <source>
        <dbReference type="Proteomes" id="UP000054279"/>
    </source>
</evidence>
<dbReference type="AlphaFoldDB" id="A0A0C9VLU5"/>
<dbReference type="Proteomes" id="UP000054279">
    <property type="component" value="Unassembled WGS sequence"/>
</dbReference>